<feature type="modified residue" description="Tele-8alpha-FAD histidine" evidence="17">
    <location>
        <position position="45"/>
    </location>
</feature>
<feature type="domain" description="FAD-dependent oxidoreductase 2 FAD-binding" evidence="19">
    <location>
        <begin position="9"/>
        <end position="390"/>
    </location>
</feature>
<dbReference type="GO" id="GO:0008177">
    <property type="term" value="F:succinate dehydrogenase (quinone) activity"/>
    <property type="evidence" value="ECO:0007669"/>
    <property type="project" value="UniProtKB-EC"/>
</dbReference>
<dbReference type="Gene3D" id="1.20.58.100">
    <property type="entry name" value="Fumarate reductase/succinate dehydrogenase flavoprotein-like, C-terminal domain"/>
    <property type="match status" value="1"/>
</dbReference>
<dbReference type="OrthoDB" id="9806724at2"/>
<dbReference type="InterPro" id="IPR030664">
    <property type="entry name" value="SdhA/FrdA/AprA"/>
</dbReference>
<dbReference type="RefSeq" id="WP_084276212.1">
    <property type="nucleotide sequence ID" value="NZ_AP026671.1"/>
</dbReference>
<proteinExistence type="inferred from homology"/>
<dbReference type="GO" id="GO:0009055">
    <property type="term" value="F:electron transfer activity"/>
    <property type="evidence" value="ECO:0007669"/>
    <property type="project" value="TreeGrafter"/>
</dbReference>
<dbReference type="InterPro" id="IPR015939">
    <property type="entry name" value="Fum_Rdtase/Succ_DH_flav-like_C"/>
</dbReference>
<evidence type="ECO:0000256" key="8">
    <source>
        <dbReference type="ARBA" id="ARBA00022827"/>
    </source>
</evidence>
<evidence type="ECO:0000256" key="17">
    <source>
        <dbReference type="PIRSR" id="PIRSR611281-4"/>
    </source>
</evidence>
<dbReference type="EC" id="1.3.5.1" evidence="4 18"/>
<name>A0A1W1WV39_9BACT</name>
<dbReference type="GO" id="GO:0050660">
    <property type="term" value="F:flavin adenine dinucleotide binding"/>
    <property type="evidence" value="ECO:0007669"/>
    <property type="project" value="UniProtKB-UniRule"/>
</dbReference>
<dbReference type="InterPro" id="IPR037099">
    <property type="entry name" value="Fum_R/Succ_DH_flav-like_C_sf"/>
</dbReference>
<evidence type="ECO:0000256" key="10">
    <source>
        <dbReference type="ARBA" id="ARBA00023002"/>
    </source>
</evidence>
<feature type="binding site" evidence="15">
    <location>
        <position position="384"/>
    </location>
    <ligand>
        <name>substrate</name>
    </ligand>
</feature>
<evidence type="ECO:0000256" key="12">
    <source>
        <dbReference type="ARBA" id="ARBA00049220"/>
    </source>
</evidence>
<evidence type="ECO:0000256" key="2">
    <source>
        <dbReference type="ARBA" id="ARBA00004894"/>
    </source>
</evidence>
<dbReference type="PANTHER" id="PTHR11632">
    <property type="entry name" value="SUCCINATE DEHYDROGENASE 2 FLAVOPROTEIN SUBUNIT"/>
    <property type="match status" value="1"/>
</dbReference>
<evidence type="ECO:0000313" key="21">
    <source>
        <dbReference type="EMBL" id="SMC09900.1"/>
    </source>
</evidence>
<dbReference type="GO" id="GO:0006099">
    <property type="term" value="P:tricarboxylic acid cycle"/>
    <property type="evidence" value="ECO:0007669"/>
    <property type="project" value="UniProtKB-UniRule"/>
</dbReference>
<evidence type="ECO:0000256" key="7">
    <source>
        <dbReference type="ARBA" id="ARBA00022630"/>
    </source>
</evidence>
<dbReference type="InterPro" id="IPR036188">
    <property type="entry name" value="FAD/NAD-bd_sf"/>
</dbReference>
<feature type="binding site" evidence="15">
    <location>
        <position position="232"/>
    </location>
    <ligand>
        <name>substrate</name>
    </ligand>
</feature>
<protein>
    <recommendedName>
        <fullName evidence="5 13">Succinate dehydrogenase flavoprotein subunit</fullName>
        <ecNumber evidence="4 18">1.3.5.1</ecNumber>
    </recommendedName>
</protein>
<dbReference type="SUPFAM" id="SSF46977">
    <property type="entry name" value="Succinate dehydrogenase/fumarate reductase flavoprotein C-terminal domain"/>
    <property type="match status" value="1"/>
</dbReference>
<dbReference type="AlphaFoldDB" id="A0A1W1WV39"/>
<feature type="binding site" evidence="16">
    <location>
        <begin position="14"/>
        <end position="19"/>
    </location>
    <ligand>
        <name>FAD</name>
        <dbReference type="ChEBI" id="CHEBI:57692"/>
    </ligand>
</feature>
<organism evidence="21 22">
    <name type="scientific">Nitratiruptor tergarcus DSM 16512</name>
    <dbReference type="NCBI Taxonomy" id="1069081"/>
    <lineage>
        <taxon>Bacteria</taxon>
        <taxon>Pseudomonadati</taxon>
        <taxon>Campylobacterota</taxon>
        <taxon>Epsilonproteobacteria</taxon>
        <taxon>Nautiliales</taxon>
        <taxon>Nitratiruptoraceae</taxon>
        <taxon>Nitratiruptor</taxon>
    </lineage>
</organism>
<evidence type="ECO:0000313" key="22">
    <source>
        <dbReference type="Proteomes" id="UP000192602"/>
    </source>
</evidence>
<comment type="subcellular location">
    <subcellularLocation>
        <location evidence="1">Cell inner membrane</location>
        <topology evidence="1">Peripheral membrane protein</topology>
        <orientation evidence="1">Cytoplasmic side</orientation>
    </subcellularLocation>
</comment>
<comment type="pathway">
    <text evidence="2 18">Carbohydrate metabolism; tricarboxylic acid cycle; fumarate from succinate (bacterial route): step 1/1.</text>
</comment>
<keyword evidence="9 18" id="KW-0249">Electron transport</keyword>
<keyword evidence="10 18" id="KW-0560">Oxidoreductase</keyword>
<evidence type="ECO:0000256" key="6">
    <source>
        <dbReference type="ARBA" id="ARBA00022448"/>
    </source>
</evidence>
<evidence type="ECO:0000256" key="9">
    <source>
        <dbReference type="ARBA" id="ARBA00022982"/>
    </source>
</evidence>
<dbReference type="SUPFAM" id="SSF56425">
    <property type="entry name" value="Succinate dehydrogenase/fumarate reductase flavoprotein, catalytic domain"/>
    <property type="match status" value="1"/>
</dbReference>
<dbReference type="FunFam" id="3.90.700.10:FF:000001">
    <property type="entry name" value="Mitochondrial succinate dehydrogenase flavoprotein subunit"/>
    <property type="match status" value="1"/>
</dbReference>
<dbReference type="InterPro" id="IPR011281">
    <property type="entry name" value="Succ_DH_flav_su_fwd"/>
</dbReference>
<feature type="binding site" evidence="15">
    <location>
        <position position="343"/>
    </location>
    <ligand>
        <name>substrate</name>
    </ligand>
</feature>
<dbReference type="Proteomes" id="UP000192602">
    <property type="component" value="Unassembled WGS sequence"/>
</dbReference>
<keyword evidence="8 16" id="KW-0274">FAD</keyword>
<dbReference type="EMBL" id="FWWZ01000001">
    <property type="protein sequence ID" value="SMC09900.1"/>
    <property type="molecule type" value="Genomic_DNA"/>
</dbReference>
<dbReference type="Gene3D" id="4.10.80.40">
    <property type="entry name" value="succinate dehydrogenase protein domain"/>
    <property type="match status" value="1"/>
</dbReference>
<evidence type="ECO:0000256" key="18">
    <source>
        <dbReference type="RuleBase" id="RU362051"/>
    </source>
</evidence>
<keyword evidence="7 16" id="KW-0285">Flavoprotein</keyword>
<comment type="cofactor">
    <cofactor evidence="16">
        <name>FAD</name>
        <dbReference type="ChEBI" id="CHEBI:57692"/>
    </cofactor>
    <text evidence="16">Flavinylated by SdhE, about 5% flavinylation occurs in the absence of SdhE.</text>
</comment>
<dbReference type="GO" id="GO:0009061">
    <property type="term" value="P:anaerobic respiration"/>
    <property type="evidence" value="ECO:0007669"/>
    <property type="project" value="TreeGrafter"/>
</dbReference>
<evidence type="ECO:0000256" key="14">
    <source>
        <dbReference type="PIRSR" id="PIRSR000171-1"/>
    </source>
</evidence>
<evidence type="ECO:0000256" key="13">
    <source>
        <dbReference type="NCBIfam" id="TIGR01816"/>
    </source>
</evidence>
<dbReference type="InterPro" id="IPR027477">
    <property type="entry name" value="Succ_DH/fumarate_Rdtase_cat_sf"/>
</dbReference>
<feature type="binding site" evidence="16">
    <location>
        <begin position="389"/>
        <end position="390"/>
    </location>
    <ligand>
        <name>FAD</name>
        <dbReference type="ChEBI" id="CHEBI:57692"/>
    </ligand>
</feature>
<dbReference type="NCBIfam" id="TIGR01816">
    <property type="entry name" value="sdhA_forward"/>
    <property type="match status" value="1"/>
</dbReference>
<evidence type="ECO:0000256" key="1">
    <source>
        <dbReference type="ARBA" id="ARBA00004515"/>
    </source>
</evidence>
<dbReference type="Gene3D" id="3.50.50.60">
    <property type="entry name" value="FAD/NAD(P)-binding domain"/>
    <property type="match status" value="1"/>
</dbReference>
<dbReference type="PIRSF" id="PIRSF000171">
    <property type="entry name" value="SDHA_APRA_LASPO"/>
    <property type="match status" value="1"/>
</dbReference>
<comment type="catalytic activity">
    <reaction evidence="12 18">
        <text>a quinone + succinate = fumarate + a quinol</text>
        <dbReference type="Rhea" id="RHEA:40523"/>
        <dbReference type="ChEBI" id="CHEBI:24646"/>
        <dbReference type="ChEBI" id="CHEBI:29806"/>
        <dbReference type="ChEBI" id="CHEBI:30031"/>
        <dbReference type="ChEBI" id="CHEBI:132124"/>
        <dbReference type="EC" id="1.3.5.1"/>
    </reaction>
</comment>
<feature type="active site" description="Proton acceptor" evidence="14">
    <location>
        <position position="276"/>
    </location>
</feature>
<accession>A0A1W1WV39</accession>
<dbReference type="Gene3D" id="3.90.700.10">
    <property type="entry name" value="Succinate dehydrogenase/fumarate reductase flavoprotein, catalytic domain"/>
    <property type="match status" value="1"/>
</dbReference>
<dbReference type="GO" id="GO:0005886">
    <property type="term" value="C:plasma membrane"/>
    <property type="evidence" value="ECO:0007669"/>
    <property type="project" value="UniProtKB-SubCell"/>
</dbReference>
<dbReference type="STRING" id="1069081.SAMN05660197_1722"/>
<evidence type="ECO:0000256" key="4">
    <source>
        <dbReference type="ARBA" id="ARBA00012792"/>
    </source>
</evidence>
<evidence type="ECO:0000256" key="5">
    <source>
        <dbReference type="ARBA" id="ARBA00019965"/>
    </source>
</evidence>
<evidence type="ECO:0000259" key="20">
    <source>
        <dbReference type="Pfam" id="PF02910"/>
    </source>
</evidence>
<dbReference type="InterPro" id="IPR014006">
    <property type="entry name" value="Succ_Dhase_FrdA_Gneg"/>
</dbReference>
<dbReference type="InterPro" id="IPR003953">
    <property type="entry name" value="FAD-dep_OxRdtase_2_FAD-bd"/>
</dbReference>
<dbReference type="GO" id="GO:0022900">
    <property type="term" value="P:electron transport chain"/>
    <property type="evidence" value="ECO:0007669"/>
    <property type="project" value="UniProtKB-UniRule"/>
</dbReference>
<dbReference type="Pfam" id="PF00890">
    <property type="entry name" value="FAD_binding_2"/>
    <property type="match status" value="1"/>
</dbReference>
<evidence type="ECO:0000256" key="16">
    <source>
        <dbReference type="PIRSR" id="PIRSR611281-3"/>
    </source>
</evidence>
<dbReference type="NCBIfam" id="TIGR01812">
    <property type="entry name" value="sdhA_frdA_Gneg"/>
    <property type="match status" value="1"/>
</dbReference>
<evidence type="ECO:0000256" key="3">
    <source>
        <dbReference type="ARBA" id="ARBA00008040"/>
    </source>
</evidence>
<dbReference type="Pfam" id="PF02910">
    <property type="entry name" value="Succ_DH_flav_C"/>
    <property type="match status" value="1"/>
</dbReference>
<dbReference type="FunFam" id="1.20.58.100:FF:000001">
    <property type="entry name" value="Succinate dehydrogenase flavoprotein subunit (SdhA)"/>
    <property type="match status" value="1"/>
</dbReference>
<evidence type="ECO:0000256" key="11">
    <source>
        <dbReference type="ARBA" id="ARBA00023136"/>
    </source>
</evidence>
<dbReference type="PANTHER" id="PTHR11632:SF51">
    <property type="entry name" value="SUCCINATE DEHYDROGENASE [UBIQUINONE] FLAVOPROTEIN SUBUNIT, MITOCHONDRIAL"/>
    <property type="match status" value="1"/>
</dbReference>
<dbReference type="InterPro" id="IPR003952">
    <property type="entry name" value="FRD_SDH_FAD_BS"/>
</dbReference>
<evidence type="ECO:0000256" key="15">
    <source>
        <dbReference type="PIRSR" id="PIRSR611281-2"/>
    </source>
</evidence>
<gene>
    <name evidence="21" type="ORF">SAMN05660197_1722</name>
</gene>
<feature type="binding site" evidence="15">
    <location>
        <position position="244"/>
    </location>
    <ligand>
        <name>substrate</name>
    </ligand>
</feature>
<keyword evidence="6 18" id="KW-0813">Transport</keyword>
<feature type="binding site" evidence="16">
    <location>
        <begin position="37"/>
        <end position="52"/>
    </location>
    <ligand>
        <name>FAD</name>
        <dbReference type="ChEBI" id="CHEBI:57692"/>
    </ligand>
</feature>
<keyword evidence="18" id="KW-0816">Tricarboxylic acid cycle</keyword>
<dbReference type="PROSITE" id="PS00504">
    <property type="entry name" value="FRD_SDH_FAD_BINDING"/>
    <property type="match status" value="1"/>
</dbReference>
<reference evidence="22" key="1">
    <citation type="submission" date="2017-04" db="EMBL/GenBank/DDBJ databases">
        <authorList>
            <person name="Varghese N."/>
            <person name="Submissions S."/>
        </authorList>
    </citation>
    <scope>NUCLEOTIDE SEQUENCE [LARGE SCALE GENOMIC DNA]</scope>
    <source>
        <strain evidence="22">DSM 16512</strain>
    </source>
</reference>
<sequence length="571" mass="63562">MEVPIYSYDVVIVGAGLAGCAAAREIKKAGKNVVVLTKLHPLRSHSGAAQGGVNAALSEEDDVELHMFDTVKGSDYLADQNAVELMCSKAPETIRWIEHMGAAFSRREDGRIAQRPFGGQSKPRACFAKDRTGLTLLQTIYEQAHREGVEFWDEWYVADILYKDGKAYGVVAFNLRNMEPAIFNAKAVMFATGGYARAFKINSNAHANTGDGLSIFARHGLPLEDMEFVQFHPSGLAGSGILISEAARGEGGKLFNKNGERFMEKYAPEKMELAPRDVVARAIMNEIREGRGVGPDGMAVYLDLTHLGEEKIMERLPELRDLAITFLGQDMVKEPIMITVTAHYSMGGIPVDIDGHVKKSPTELTEGLYAAGECACVSVHGANRLGANSLLEALFFGRHVGESIVKDLEKGISCEIAHPEEAKNMLKEIEFVLTNNGNETSAQLRQELQDTMFENCGVFRTEESLLKQKEILKDLRERFKNIRIDDKSKTFNTDLQEAIELGHMLDYATFIVEGAIARKESRGAHFREDYPQRDDENFLKHTYAYMDKEGNISLEYGEVVLGKFEPQERKY</sequence>
<comment type="similarity">
    <text evidence="3 18">Belongs to the FAD-dependent oxidoreductase 2 family. FRD/SDH subfamily.</text>
</comment>
<feature type="domain" description="Fumarate reductase/succinate dehydrogenase flavoprotein-like C-terminal" evidence="20">
    <location>
        <begin position="445"/>
        <end position="571"/>
    </location>
</feature>
<feature type="binding site" evidence="16">
    <location>
        <position position="211"/>
    </location>
    <ligand>
        <name>FAD</name>
        <dbReference type="ChEBI" id="CHEBI:57692"/>
    </ligand>
</feature>
<evidence type="ECO:0000259" key="19">
    <source>
        <dbReference type="Pfam" id="PF00890"/>
    </source>
</evidence>
<keyword evidence="22" id="KW-1185">Reference proteome</keyword>
<dbReference type="SUPFAM" id="SSF51905">
    <property type="entry name" value="FAD/NAD(P)-binding domain"/>
    <property type="match status" value="1"/>
</dbReference>
<keyword evidence="11 18" id="KW-0472">Membrane</keyword>
<dbReference type="UniPathway" id="UPA00223">
    <property type="reaction ID" value="UER01005"/>
</dbReference>
<feature type="binding site" evidence="16">
    <location>
        <position position="373"/>
    </location>
    <ligand>
        <name>FAD</name>
        <dbReference type="ChEBI" id="CHEBI:57692"/>
    </ligand>
</feature>